<evidence type="ECO:0008006" key="5">
    <source>
        <dbReference type="Google" id="ProtNLM"/>
    </source>
</evidence>
<evidence type="ECO:0000313" key="3">
    <source>
        <dbReference type="EMBL" id="KAE8410154.1"/>
    </source>
</evidence>
<dbReference type="Proteomes" id="UP000325395">
    <property type="component" value="Unassembled WGS sequence"/>
</dbReference>
<feature type="compositionally biased region" description="Polar residues" evidence="2">
    <location>
        <begin position="71"/>
        <end position="85"/>
    </location>
</feature>
<feature type="coiled-coil region" evidence="1">
    <location>
        <begin position="320"/>
        <end position="379"/>
    </location>
</feature>
<evidence type="ECO:0000256" key="2">
    <source>
        <dbReference type="SAM" id="MobiDB-lite"/>
    </source>
</evidence>
<reference evidence="3 4" key="1">
    <citation type="submission" date="2019-04" db="EMBL/GenBank/DDBJ databases">
        <authorList>
            <consortium name="DOE Joint Genome Institute"/>
            <person name="Mondo S."/>
            <person name="Kjaerbolling I."/>
            <person name="Vesth T."/>
            <person name="Frisvad J.C."/>
            <person name="Nybo J.L."/>
            <person name="Theobald S."/>
            <person name="Kildgaard S."/>
            <person name="Isbrandt T."/>
            <person name="Kuo A."/>
            <person name="Sato A."/>
            <person name="Lyhne E.K."/>
            <person name="Kogle M.E."/>
            <person name="Wiebenga A."/>
            <person name="Kun R.S."/>
            <person name="Lubbers R.J."/>
            <person name="Makela M.R."/>
            <person name="Barry K."/>
            <person name="Chovatia M."/>
            <person name="Clum A."/>
            <person name="Daum C."/>
            <person name="Haridas S."/>
            <person name="He G."/>
            <person name="LaButti K."/>
            <person name="Lipzen A."/>
            <person name="Riley R."/>
            <person name="Salamov A."/>
            <person name="Simmons B.A."/>
            <person name="Magnuson J.K."/>
            <person name="Henrissat B."/>
            <person name="Mortensen U.H."/>
            <person name="Larsen T.O."/>
            <person name="Devries R.P."/>
            <person name="Grigoriev I.V."/>
            <person name="Machida M."/>
            <person name="Baker S.E."/>
            <person name="Andersen M.R."/>
            <person name="Cantor M.N."/>
            <person name="Hua S.X."/>
        </authorList>
    </citation>
    <scope>NUCLEOTIDE SEQUENCE [LARGE SCALE GENOMIC DNA]</scope>
    <source>
        <strain evidence="3 4">CBS 117616</strain>
    </source>
</reference>
<gene>
    <name evidence="3" type="ORF">BDV36DRAFT_146719</name>
</gene>
<dbReference type="EMBL" id="ML736038">
    <property type="protein sequence ID" value="KAE8410154.1"/>
    <property type="molecule type" value="Genomic_DNA"/>
</dbReference>
<dbReference type="Gene3D" id="1.10.287.1490">
    <property type="match status" value="1"/>
</dbReference>
<feature type="region of interest" description="Disordered" evidence="2">
    <location>
        <begin position="383"/>
        <end position="405"/>
    </location>
</feature>
<organism evidence="3 4">
    <name type="scientific">Aspergillus pseudocaelatus</name>
    <dbReference type="NCBI Taxonomy" id="1825620"/>
    <lineage>
        <taxon>Eukaryota</taxon>
        <taxon>Fungi</taxon>
        <taxon>Dikarya</taxon>
        <taxon>Ascomycota</taxon>
        <taxon>Pezizomycotina</taxon>
        <taxon>Eurotiomycetes</taxon>
        <taxon>Eurotiomycetidae</taxon>
        <taxon>Eurotiales</taxon>
        <taxon>Aspergillaceae</taxon>
        <taxon>Aspergillus</taxon>
        <taxon>Aspergillus subgen. Circumdati</taxon>
    </lineage>
</organism>
<keyword evidence="4" id="KW-1185">Reference proteome</keyword>
<proteinExistence type="predicted"/>
<feature type="compositionally biased region" description="Polar residues" evidence="2">
    <location>
        <begin position="137"/>
        <end position="152"/>
    </location>
</feature>
<accession>A0ABQ6VZB2</accession>
<feature type="compositionally biased region" description="Basic and acidic residues" evidence="2">
    <location>
        <begin position="92"/>
        <end position="114"/>
    </location>
</feature>
<feature type="compositionally biased region" description="Polar residues" evidence="2">
    <location>
        <begin position="205"/>
        <end position="221"/>
    </location>
</feature>
<feature type="compositionally biased region" description="Polar residues" evidence="2">
    <location>
        <begin position="231"/>
        <end position="246"/>
    </location>
</feature>
<evidence type="ECO:0000313" key="4">
    <source>
        <dbReference type="Proteomes" id="UP000325395"/>
    </source>
</evidence>
<keyword evidence="1" id="KW-0175">Coiled coil</keyword>
<feature type="region of interest" description="Disordered" evidence="2">
    <location>
        <begin position="63"/>
        <end position="246"/>
    </location>
</feature>
<feature type="compositionally biased region" description="Polar residues" evidence="2">
    <location>
        <begin position="169"/>
        <end position="180"/>
    </location>
</feature>
<evidence type="ECO:0000256" key="1">
    <source>
        <dbReference type="SAM" id="Coils"/>
    </source>
</evidence>
<name>A0ABQ6VZB2_9EURO</name>
<protein>
    <recommendedName>
        <fullName evidence="5">Myb-like domain-containing protein</fullName>
    </recommendedName>
</protein>
<sequence>MQAKTKRKRLSRGGRWTQEERLQLLRLRDRNKHLAWDQFQKIYFPRRSYMALTKAYSDMKLKRHPRDDAMTNHTSNETTLPSKTNRPNKRPIITDERPVNERANKQAKTAERDPSYVPEEDGEGSQFSEGEDIAHDSSLSTVHGRTRSSANSLAKIRAQNVAIRPISHNPRNTTSLQTGASDKAASESPTRARPTRGPERILGSVHNSNPVSTTTAMQSISRPKANPSNPPSKASQPGRVTTQIESLDPSTTHDLFSSLVKSIADHRKSYELLPKFPERQGSELITWSLLGMISDALSYPSAQLRNEKQTRELQEFRSVVDTQEQGRKSLEAELSKARGEIAELKQQLKSTQSQGCKEYRRLQERNTALEEKLSLFKRVSRQLLSGSEEKQPPPGSSTPTIAISG</sequence>